<comment type="caution">
    <text evidence="2">The sequence shown here is derived from an EMBL/GenBank/DDBJ whole genome shotgun (WGS) entry which is preliminary data.</text>
</comment>
<proteinExistence type="predicted"/>
<dbReference type="EMBL" id="JBHTAC010000002">
    <property type="protein sequence ID" value="MFC7241247.1"/>
    <property type="molecule type" value="Genomic_DNA"/>
</dbReference>
<keyword evidence="3" id="KW-1185">Reference proteome</keyword>
<dbReference type="Gene3D" id="3.30.559.30">
    <property type="entry name" value="Nonribosomal peptide synthetase, condensation domain"/>
    <property type="match status" value="1"/>
</dbReference>
<dbReference type="SUPFAM" id="SSF52777">
    <property type="entry name" value="CoA-dependent acyltransferases"/>
    <property type="match status" value="2"/>
</dbReference>
<name>A0ABW2GMG5_9ACTN</name>
<accession>A0ABW2GMG5</accession>
<dbReference type="Gene3D" id="3.30.559.10">
    <property type="entry name" value="Chloramphenicol acetyltransferase-like domain"/>
    <property type="match status" value="1"/>
</dbReference>
<protein>
    <submittedName>
        <fullName evidence="2">Condensation domain-containing protein</fullName>
    </submittedName>
</protein>
<feature type="domain" description="Condensation" evidence="1">
    <location>
        <begin position="69"/>
        <end position="359"/>
    </location>
</feature>
<evidence type="ECO:0000259" key="1">
    <source>
        <dbReference type="Pfam" id="PF00668"/>
    </source>
</evidence>
<dbReference type="InterPro" id="IPR001242">
    <property type="entry name" value="Condensation_dom"/>
</dbReference>
<dbReference type="Pfam" id="PF00668">
    <property type="entry name" value="Condensation"/>
    <property type="match status" value="1"/>
</dbReference>
<organism evidence="2 3">
    <name type="scientific">Catellatospora aurea</name>
    <dbReference type="NCBI Taxonomy" id="1337874"/>
    <lineage>
        <taxon>Bacteria</taxon>
        <taxon>Bacillati</taxon>
        <taxon>Actinomycetota</taxon>
        <taxon>Actinomycetes</taxon>
        <taxon>Micromonosporales</taxon>
        <taxon>Micromonosporaceae</taxon>
        <taxon>Catellatospora</taxon>
    </lineage>
</organism>
<sequence length="486" mass="52458">MSAHGHSTDTAAPATTIAHATQTSAPFAGPADPGAPLTWGQRALWIAIRRHGAAHAMFSLRRVVAAPRRTALDVPTALRAVGALVSRHSSLRTRVQEVGGQLRQVVAEQGEQPVLVIPLEEPPGDGGAALAQQVATELAATPFEHDREWPQRFALLVADGQVRQIVVVLSHTTVDFRAAELVLRDLRLLLVRGEVPAAPPAQSADIARLEDGERLRRRCERAVRYWLDSHHRLPADTLPAVGPARSPRFQRCVLTSQAADTAARAVARRERVSSSTVLLTAVAGVIAAWSGQDTCGIYTMVNNRSADEYREAISKLNQLGLLVIDLADRPSFNAALPRVWHAAVEAYRHAYYDPERMAAAHEQAGLPYATGVNKHCYFNDIRLAPEADAPGEDLDEAALRAALARSGFAVAEGLDTFTWLIRVEVIDAPGGMGLAVTGDTAYLPPDVAERFLRDVERLLVDAALGVLAWPWSEPRLAEPVAPARAA</sequence>
<dbReference type="RefSeq" id="WP_376804723.1">
    <property type="nucleotide sequence ID" value="NZ_JBHTAC010000002.1"/>
</dbReference>
<gene>
    <name evidence="2" type="ORF">ACFQO7_02020</name>
</gene>
<dbReference type="PANTHER" id="PTHR45527:SF1">
    <property type="entry name" value="FATTY ACID SYNTHASE"/>
    <property type="match status" value="1"/>
</dbReference>
<dbReference type="InterPro" id="IPR023213">
    <property type="entry name" value="CAT-like_dom_sf"/>
</dbReference>
<evidence type="ECO:0000313" key="2">
    <source>
        <dbReference type="EMBL" id="MFC7241247.1"/>
    </source>
</evidence>
<evidence type="ECO:0000313" key="3">
    <source>
        <dbReference type="Proteomes" id="UP001596392"/>
    </source>
</evidence>
<dbReference type="Proteomes" id="UP001596392">
    <property type="component" value="Unassembled WGS sequence"/>
</dbReference>
<reference evidence="3" key="1">
    <citation type="journal article" date="2019" name="Int. J. Syst. Evol. Microbiol.">
        <title>The Global Catalogue of Microorganisms (GCM) 10K type strain sequencing project: providing services to taxonomists for standard genome sequencing and annotation.</title>
        <authorList>
            <consortium name="The Broad Institute Genomics Platform"/>
            <consortium name="The Broad Institute Genome Sequencing Center for Infectious Disease"/>
            <person name="Wu L."/>
            <person name="Ma J."/>
        </authorList>
    </citation>
    <scope>NUCLEOTIDE SEQUENCE [LARGE SCALE GENOMIC DNA]</scope>
    <source>
        <strain evidence="3">CGMCC 1.9106</strain>
    </source>
</reference>
<dbReference type="PANTHER" id="PTHR45527">
    <property type="entry name" value="NONRIBOSOMAL PEPTIDE SYNTHETASE"/>
    <property type="match status" value="1"/>
</dbReference>